<evidence type="ECO:0000313" key="2">
    <source>
        <dbReference type="Proteomes" id="UP000829398"/>
    </source>
</evidence>
<gene>
    <name evidence="1" type="ORF">KPL71_002658</name>
</gene>
<comment type="caution">
    <text evidence="1">The sequence shown here is derived from an EMBL/GenBank/DDBJ whole genome shotgun (WGS) entry which is preliminary data.</text>
</comment>
<name>A0ACB8P8V5_CITSI</name>
<dbReference type="EMBL" id="CM039170">
    <property type="protein sequence ID" value="KAH9806125.1"/>
    <property type="molecule type" value="Genomic_DNA"/>
</dbReference>
<dbReference type="Proteomes" id="UP000829398">
    <property type="component" value="Chromosome 1"/>
</dbReference>
<organism evidence="1 2">
    <name type="scientific">Citrus sinensis</name>
    <name type="common">Sweet orange</name>
    <name type="synonym">Citrus aurantium var. sinensis</name>
    <dbReference type="NCBI Taxonomy" id="2711"/>
    <lineage>
        <taxon>Eukaryota</taxon>
        <taxon>Viridiplantae</taxon>
        <taxon>Streptophyta</taxon>
        <taxon>Embryophyta</taxon>
        <taxon>Tracheophyta</taxon>
        <taxon>Spermatophyta</taxon>
        <taxon>Magnoliopsida</taxon>
        <taxon>eudicotyledons</taxon>
        <taxon>Gunneridae</taxon>
        <taxon>Pentapetalae</taxon>
        <taxon>rosids</taxon>
        <taxon>malvids</taxon>
        <taxon>Sapindales</taxon>
        <taxon>Rutaceae</taxon>
        <taxon>Aurantioideae</taxon>
        <taxon>Citrus</taxon>
    </lineage>
</organism>
<reference evidence="2" key="1">
    <citation type="journal article" date="2023" name="Hortic. Res.">
        <title>A chromosome-level phased genome enabling allele-level studies in sweet orange: a case study on citrus Huanglongbing tolerance.</title>
        <authorList>
            <person name="Wu B."/>
            <person name="Yu Q."/>
            <person name="Deng Z."/>
            <person name="Duan Y."/>
            <person name="Luo F."/>
            <person name="Gmitter F. Jr."/>
        </authorList>
    </citation>
    <scope>NUCLEOTIDE SEQUENCE [LARGE SCALE GENOMIC DNA]</scope>
    <source>
        <strain evidence="2">cv. Valencia</strain>
    </source>
</reference>
<accession>A0ACB8P8V5</accession>
<keyword evidence="2" id="KW-1185">Reference proteome</keyword>
<protein>
    <submittedName>
        <fullName evidence="1">RING-H2 finger protein ATL56</fullName>
    </submittedName>
</protein>
<evidence type="ECO:0000313" key="1">
    <source>
        <dbReference type="EMBL" id="KAH9806125.1"/>
    </source>
</evidence>
<proteinExistence type="predicted"/>
<sequence length="180" mass="20783">MPPPQRYQHYDDVDVHRRHDSPPLPPKPNPKILPILLKVIIMTLITSMFFLLLGLVAFLLLPILFTSLNRRHDSHRGAYHSDGLSPKELKSLSQFKVSKRNESQPGFESECVVCLEGFKQGQWCRKLVGCGHVFHRKCLDTWLLKVAACPTCRTPTTFDRFLIRMGFFFEVVHVDKLSRI</sequence>